<evidence type="ECO:0000313" key="9">
    <source>
        <dbReference type="Proteomes" id="UP000612680"/>
    </source>
</evidence>
<dbReference type="InterPro" id="IPR003594">
    <property type="entry name" value="HATPase_dom"/>
</dbReference>
<dbReference type="Pfam" id="PF08447">
    <property type="entry name" value="PAS_3"/>
    <property type="match status" value="1"/>
</dbReference>
<dbReference type="SUPFAM" id="SSF55785">
    <property type="entry name" value="PYP-like sensor domain (PAS domain)"/>
    <property type="match status" value="2"/>
</dbReference>
<dbReference type="RefSeq" id="WP_204663094.1">
    <property type="nucleotide sequence ID" value="NZ_CP056775.1"/>
</dbReference>
<evidence type="ECO:0000256" key="2">
    <source>
        <dbReference type="ARBA" id="ARBA00012438"/>
    </source>
</evidence>
<dbReference type="Proteomes" id="UP000612680">
    <property type="component" value="Chromosome"/>
</dbReference>
<dbReference type="Pfam" id="PF13426">
    <property type="entry name" value="PAS_9"/>
    <property type="match status" value="1"/>
</dbReference>
<dbReference type="EC" id="2.7.13.3" evidence="2"/>
<keyword evidence="3" id="KW-0597">Phosphoprotein</keyword>
<dbReference type="InterPro" id="IPR036097">
    <property type="entry name" value="HisK_dim/P_sf"/>
</dbReference>
<dbReference type="SMART" id="SM00387">
    <property type="entry name" value="HATPase_c"/>
    <property type="match status" value="1"/>
</dbReference>
<evidence type="ECO:0000259" key="7">
    <source>
        <dbReference type="PROSITE" id="PS50109"/>
    </source>
</evidence>
<dbReference type="CDD" id="cd00082">
    <property type="entry name" value="HisKA"/>
    <property type="match status" value="1"/>
</dbReference>
<gene>
    <name evidence="8" type="ORF">HWI92_09440</name>
</gene>
<evidence type="ECO:0000313" key="8">
    <source>
        <dbReference type="EMBL" id="QRR01111.1"/>
    </source>
</evidence>
<dbReference type="SUPFAM" id="SSF55874">
    <property type="entry name" value="ATPase domain of HSP90 chaperone/DNA topoisomerase II/histidine kinase"/>
    <property type="match status" value="1"/>
</dbReference>
<proteinExistence type="predicted"/>
<evidence type="ECO:0000256" key="1">
    <source>
        <dbReference type="ARBA" id="ARBA00000085"/>
    </source>
</evidence>
<feature type="domain" description="Histidine kinase" evidence="7">
    <location>
        <begin position="292"/>
        <end position="511"/>
    </location>
</feature>
<dbReference type="InterPro" id="IPR004358">
    <property type="entry name" value="Sig_transdc_His_kin-like_C"/>
</dbReference>
<protein>
    <recommendedName>
        <fullName evidence="2">histidine kinase</fullName>
        <ecNumber evidence="2">2.7.13.3</ecNumber>
    </recommendedName>
</protein>
<dbReference type="InterPro" id="IPR036890">
    <property type="entry name" value="HATPase_C_sf"/>
</dbReference>
<dbReference type="InterPro" id="IPR035965">
    <property type="entry name" value="PAS-like_dom_sf"/>
</dbReference>
<sequence>MDNESGRIVQLKQSEAFLQSILNTTSNYIASYEAIRTGSGVIEDFRITYTNLDVILRGMPCVENLIGRTCRETNPEIFENGIFQRLVQCVETKQADSFRVSNIRNGQEYWYEATVEKLNDGVTVTSRDVTGAIETERKLQELNRRLKIQNSLFNHSEENAHIGSFAWNLDTNELECSDNLFRLVGHEPGDFTASFERFLSFVHPDDRHQAIRDGFRAYESKGFTKNTFRVITKTGTIRFIRLSGNFIREDAHHIMIGALQDVTNDVQLNEALNRKNKELKTNNEELASFSYVASHDLQEPLRKIRAFSSRILEKEQHQFSNLTRDYFSRIISAATRMQNLIEALLNYSRTNTSAMDFKMTDLNQVLEDVKSMLEGQIEEKKAIIEIDSLPEIPVIPVQFAQLMQNLISNSLKYSKAGEPPFIRVHWDEVEEPGQVRYHRISVEDNGIGFEQHYEDRIFELFQRLHGRGEYEGTGLGLAICKKIAANHEGFIRARGVPGAGATFSVYLPFKNQPV</sequence>
<accession>A0ABX7I4S7</accession>
<dbReference type="InterPro" id="IPR005467">
    <property type="entry name" value="His_kinase_dom"/>
</dbReference>
<name>A0ABX7I4S7_9BACT</name>
<evidence type="ECO:0000256" key="5">
    <source>
        <dbReference type="ARBA" id="ARBA00022777"/>
    </source>
</evidence>
<dbReference type="Pfam" id="PF00512">
    <property type="entry name" value="HisKA"/>
    <property type="match status" value="1"/>
</dbReference>
<feature type="coiled-coil region" evidence="6">
    <location>
        <begin position="132"/>
        <end position="159"/>
    </location>
</feature>
<keyword evidence="9" id="KW-1185">Reference proteome</keyword>
<keyword evidence="5" id="KW-0418">Kinase</keyword>
<keyword evidence="6" id="KW-0175">Coiled coil</keyword>
<reference evidence="8 9" key="1">
    <citation type="submission" date="2020-06" db="EMBL/GenBank/DDBJ databases">
        <title>Dyadobacter sandarakinus sp. nov., isolated from the soil of the Arctic Yellow River Station.</title>
        <authorList>
            <person name="Zhang Y."/>
            <person name="Peng F."/>
        </authorList>
    </citation>
    <scope>NUCLEOTIDE SEQUENCE [LARGE SCALE GENOMIC DNA]</scope>
    <source>
        <strain evidence="8 9">Q3-56</strain>
    </source>
</reference>
<dbReference type="InterPro" id="IPR052162">
    <property type="entry name" value="Sensor_kinase/Photoreceptor"/>
</dbReference>
<dbReference type="EMBL" id="CP056775">
    <property type="protein sequence ID" value="QRR01111.1"/>
    <property type="molecule type" value="Genomic_DNA"/>
</dbReference>
<dbReference type="Gene3D" id="3.30.565.10">
    <property type="entry name" value="Histidine kinase-like ATPase, C-terminal domain"/>
    <property type="match status" value="1"/>
</dbReference>
<dbReference type="InterPro" id="IPR003661">
    <property type="entry name" value="HisK_dim/P_dom"/>
</dbReference>
<dbReference type="SUPFAM" id="SSF47384">
    <property type="entry name" value="Homodimeric domain of signal transducing histidine kinase"/>
    <property type="match status" value="1"/>
</dbReference>
<dbReference type="PANTHER" id="PTHR43304">
    <property type="entry name" value="PHYTOCHROME-LIKE PROTEIN CPH1"/>
    <property type="match status" value="1"/>
</dbReference>
<dbReference type="InterPro" id="IPR000014">
    <property type="entry name" value="PAS"/>
</dbReference>
<keyword evidence="4" id="KW-0808">Transferase</keyword>
<evidence type="ECO:0000256" key="4">
    <source>
        <dbReference type="ARBA" id="ARBA00022679"/>
    </source>
</evidence>
<dbReference type="Gene3D" id="3.30.450.20">
    <property type="entry name" value="PAS domain"/>
    <property type="match status" value="2"/>
</dbReference>
<dbReference type="InterPro" id="IPR013655">
    <property type="entry name" value="PAS_fold_3"/>
</dbReference>
<dbReference type="PANTHER" id="PTHR43304:SF1">
    <property type="entry name" value="PAC DOMAIN-CONTAINING PROTEIN"/>
    <property type="match status" value="1"/>
</dbReference>
<organism evidence="8 9">
    <name type="scientific">Dyadobacter sandarakinus</name>
    <dbReference type="NCBI Taxonomy" id="2747268"/>
    <lineage>
        <taxon>Bacteria</taxon>
        <taxon>Pseudomonadati</taxon>
        <taxon>Bacteroidota</taxon>
        <taxon>Cytophagia</taxon>
        <taxon>Cytophagales</taxon>
        <taxon>Spirosomataceae</taxon>
        <taxon>Dyadobacter</taxon>
    </lineage>
</organism>
<dbReference type="PROSITE" id="PS50109">
    <property type="entry name" value="HIS_KIN"/>
    <property type="match status" value="1"/>
</dbReference>
<evidence type="ECO:0000256" key="6">
    <source>
        <dbReference type="SAM" id="Coils"/>
    </source>
</evidence>
<evidence type="ECO:0000256" key="3">
    <source>
        <dbReference type="ARBA" id="ARBA00022553"/>
    </source>
</evidence>
<dbReference type="Pfam" id="PF02518">
    <property type="entry name" value="HATPase_c"/>
    <property type="match status" value="1"/>
</dbReference>
<dbReference type="Gene3D" id="1.10.287.130">
    <property type="match status" value="1"/>
</dbReference>
<comment type="catalytic activity">
    <reaction evidence="1">
        <text>ATP + protein L-histidine = ADP + protein N-phospho-L-histidine.</text>
        <dbReference type="EC" id="2.7.13.3"/>
    </reaction>
</comment>
<dbReference type="SMART" id="SM00388">
    <property type="entry name" value="HisKA"/>
    <property type="match status" value="1"/>
</dbReference>
<dbReference type="PRINTS" id="PR00344">
    <property type="entry name" value="BCTRLSENSOR"/>
</dbReference>